<dbReference type="EMBL" id="CP027306">
    <property type="protein sequence ID" value="AXE82803.1"/>
    <property type="molecule type" value="Genomic_DNA"/>
</dbReference>
<proteinExistence type="predicted"/>
<name>A0A2Z5JR99_STRAR</name>
<feature type="region of interest" description="Disordered" evidence="1">
    <location>
        <begin position="250"/>
        <end position="271"/>
    </location>
</feature>
<dbReference type="AlphaFoldDB" id="A0A2Z5JR99"/>
<dbReference type="PANTHER" id="PTHR40267:SF1">
    <property type="entry name" value="BLR3294 PROTEIN"/>
    <property type="match status" value="1"/>
</dbReference>
<evidence type="ECO:0000313" key="3">
    <source>
        <dbReference type="Proteomes" id="UP000252698"/>
    </source>
</evidence>
<protein>
    <submittedName>
        <fullName evidence="2">Decarboxylase</fullName>
    </submittedName>
</protein>
<gene>
    <name evidence="2" type="ORF">C5746_15230</name>
</gene>
<dbReference type="RefSeq" id="WP_114249027.1">
    <property type="nucleotide sequence ID" value="NZ_CP027306.1"/>
</dbReference>
<dbReference type="InterPro" id="IPR053714">
    <property type="entry name" value="Iso_Racemase_Enz_sf"/>
</dbReference>
<dbReference type="InterPro" id="IPR026286">
    <property type="entry name" value="MaiA/AMDase"/>
</dbReference>
<dbReference type="GeneID" id="95519824"/>
<accession>A0A2Z5JR99</accession>
<evidence type="ECO:0000313" key="2">
    <source>
        <dbReference type="EMBL" id="AXE82803.1"/>
    </source>
</evidence>
<reference evidence="2 3" key="1">
    <citation type="journal article" date="2018" name="Front. Microbiol.">
        <title>Genome Sequencing of Streptomyces atratus SCSIOZH16 and Activation Production of Nocardamine via Metabolic Engineering.</title>
        <authorList>
            <person name="Li Y."/>
            <person name="Zhang C."/>
            <person name="Liu C."/>
            <person name="Ju J."/>
            <person name="Ma J."/>
        </authorList>
    </citation>
    <scope>NUCLEOTIDE SEQUENCE [LARGE SCALE GENOMIC DNA]</scope>
    <source>
        <strain evidence="2 3">SCSIO_ZH16</strain>
    </source>
</reference>
<sequence length="271" mass="28848">MTTLGFLYPGHHYAEDDFPRMEILLDAVRLVVNHTEVDEDAYGIDALVRTGTPECLAAGVAELQRAGVESVVWASSGGSFLYGWEGAHEQTAALARAAGVPASSTSFGFVHAVRELGADRVAVAATYPEDITALFTAFLRSAGIEVAATHAASLPSAVEAAAWDLDKVKELVTAADRPEADAMLLPDTALHTVSHVAELEKLLGKPVLTGNQVTVREGLRLADRRSWSPRLGKIFAEREAPPAPVAAWGAGRERAHSGKKGWPGKQTHPGW</sequence>
<dbReference type="PANTHER" id="PTHR40267">
    <property type="entry name" value="BLR3294 PROTEIN"/>
    <property type="match status" value="1"/>
</dbReference>
<organism evidence="2 3">
    <name type="scientific">Streptomyces atratus</name>
    <dbReference type="NCBI Taxonomy" id="1893"/>
    <lineage>
        <taxon>Bacteria</taxon>
        <taxon>Bacillati</taxon>
        <taxon>Actinomycetota</taxon>
        <taxon>Actinomycetes</taxon>
        <taxon>Kitasatosporales</taxon>
        <taxon>Streptomycetaceae</taxon>
        <taxon>Streptomyces</taxon>
    </lineage>
</organism>
<dbReference type="Pfam" id="PF17645">
    <property type="entry name" value="Amdase"/>
    <property type="match status" value="1"/>
</dbReference>
<evidence type="ECO:0000256" key="1">
    <source>
        <dbReference type="SAM" id="MobiDB-lite"/>
    </source>
</evidence>
<dbReference type="Proteomes" id="UP000252698">
    <property type="component" value="Chromosome"/>
</dbReference>
<dbReference type="Gene3D" id="3.40.50.12500">
    <property type="match status" value="1"/>
</dbReference>
<dbReference type="KEGG" id="sata:C5746_15230"/>